<comment type="caution">
    <text evidence="2">The sequence shown here is derived from an EMBL/GenBank/DDBJ whole genome shotgun (WGS) entry which is preliminary data.</text>
</comment>
<reference evidence="2 3" key="1">
    <citation type="submission" date="2020-07" db="EMBL/GenBank/DDBJ databases">
        <title>Sequencing the genomes of 1000 actinobacteria strains.</title>
        <authorList>
            <person name="Klenk H.-P."/>
        </authorList>
    </citation>
    <scope>NUCLEOTIDE SEQUENCE [LARGE SCALE GENOMIC DNA]</scope>
    <source>
        <strain evidence="2 3">DSM 15165</strain>
    </source>
</reference>
<dbReference type="EMBL" id="JACCFL010000001">
    <property type="protein sequence ID" value="NYJ24820.1"/>
    <property type="molecule type" value="Genomic_DNA"/>
</dbReference>
<protein>
    <submittedName>
        <fullName evidence="2">Uncharacterized protein (DUF2252 family)</fullName>
    </submittedName>
</protein>
<feature type="compositionally biased region" description="Polar residues" evidence="1">
    <location>
        <begin position="21"/>
        <end position="31"/>
    </location>
</feature>
<dbReference type="RefSeq" id="WP_179607207.1">
    <property type="nucleotide sequence ID" value="NZ_BAABEH010000001.1"/>
</dbReference>
<dbReference type="Pfam" id="PF10009">
    <property type="entry name" value="DUF2252"/>
    <property type="match status" value="1"/>
</dbReference>
<sequence length="453" mass="50138">MTTIATPLTEAELYEAGRAARSQTPRTSQAEYTPPPDRDPLGILLEQNESRLPWLVQLRMQRMGTDPFAFYRGSAAIQAADMRHGPTSGAEVVICGDAHLSNFGIYRSPERAMVFDINDFDESSVGPWEWDVKRLLASVVLAGRSLGMTGPDLQSIVLAAAAMYRNSLRNALQQTLYSRYFRPTSLVDRQILSPDSERMIKRTLKESDKRTSERVARRTLEQGGDGSLQFVENPPILTRLEPEIRTQIESVFAAYRDTVPTNLALMLSQYTVLDVARRVVGVGSVGTRCFIIALGDPTGDVMILQLKEASRSVIQQYGGVAPVVGYLDAKLAAQHEGYRVVGCQRILQAVSDPFLGYLNVEDYSFYMRVFRNRNASFEIADMNRVQFGEYAQACAIVLGRAHARSPKAPFAAGYMGTGATFVRAVSAWAEAYANQAEADYQTFVEALHSGRFG</sequence>
<dbReference type="Proteomes" id="UP000578352">
    <property type="component" value="Unassembled WGS sequence"/>
</dbReference>
<feature type="region of interest" description="Disordered" evidence="1">
    <location>
        <begin position="13"/>
        <end position="40"/>
    </location>
</feature>
<organism evidence="2 3">
    <name type="scientific">Leifsonia shinshuensis</name>
    <dbReference type="NCBI Taxonomy" id="150026"/>
    <lineage>
        <taxon>Bacteria</taxon>
        <taxon>Bacillati</taxon>
        <taxon>Actinomycetota</taxon>
        <taxon>Actinomycetes</taxon>
        <taxon>Micrococcales</taxon>
        <taxon>Microbacteriaceae</taxon>
        <taxon>Leifsonia</taxon>
    </lineage>
</organism>
<dbReference type="InterPro" id="IPR018721">
    <property type="entry name" value="DUF2252"/>
</dbReference>
<dbReference type="AlphaFoldDB" id="A0A853D1B7"/>
<gene>
    <name evidence="2" type="ORF">HNR13_003107</name>
</gene>
<proteinExistence type="predicted"/>
<evidence type="ECO:0000256" key="1">
    <source>
        <dbReference type="SAM" id="MobiDB-lite"/>
    </source>
</evidence>
<evidence type="ECO:0000313" key="2">
    <source>
        <dbReference type="EMBL" id="NYJ24820.1"/>
    </source>
</evidence>
<dbReference type="PANTHER" id="PTHR39441">
    <property type="entry name" value="DUF2252 DOMAIN-CONTAINING PROTEIN"/>
    <property type="match status" value="1"/>
</dbReference>
<accession>A0A853D1B7</accession>
<evidence type="ECO:0000313" key="3">
    <source>
        <dbReference type="Proteomes" id="UP000578352"/>
    </source>
</evidence>
<name>A0A853D1B7_9MICO</name>
<dbReference type="PANTHER" id="PTHR39441:SF1">
    <property type="entry name" value="DUF2252 DOMAIN-CONTAINING PROTEIN"/>
    <property type="match status" value="1"/>
</dbReference>